<feature type="repeat" description="WD" evidence="1">
    <location>
        <begin position="22"/>
        <end position="55"/>
    </location>
</feature>
<gene>
    <name evidence="2" type="ORF">E2C01_090761</name>
</gene>
<dbReference type="Gene3D" id="2.130.10.10">
    <property type="entry name" value="YVTN repeat-like/Quinoprotein amine dehydrogenase"/>
    <property type="match status" value="1"/>
</dbReference>
<dbReference type="SMART" id="SM00320">
    <property type="entry name" value="WD40"/>
    <property type="match status" value="1"/>
</dbReference>
<dbReference type="PROSITE" id="PS50082">
    <property type="entry name" value="WD_REPEATS_2"/>
    <property type="match status" value="1"/>
</dbReference>
<evidence type="ECO:0000256" key="1">
    <source>
        <dbReference type="PROSITE-ProRule" id="PRU00221"/>
    </source>
</evidence>
<dbReference type="InterPro" id="IPR015943">
    <property type="entry name" value="WD40/YVTN_repeat-like_dom_sf"/>
</dbReference>
<name>A0A5B7JT95_PORTR</name>
<accession>A0A5B7JT95</accession>
<dbReference type="InterPro" id="IPR001680">
    <property type="entry name" value="WD40_rpt"/>
</dbReference>
<protein>
    <submittedName>
        <fullName evidence="2">Uncharacterized protein</fullName>
    </submittedName>
</protein>
<keyword evidence="3" id="KW-1185">Reference proteome</keyword>
<keyword evidence="1" id="KW-0853">WD repeat</keyword>
<dbReference type="PROSITE" id="PS50294">
    <property type="entry name" value="WD_REPEATS_REGION"/>
    <property type="match status" value="1"/>
</dbReference>
<dbReference type="Pfam" id="PF00400">
    <property type="entry name" value="WD40"/>
    <property type="match status" value="1"/>
</dbReference>
<dbReference type="SUPFAM" id="SSF50978">
    <property type="entry name" value="WD40 repeat-like"/>
    <property type="match status" value="1"/>
</dbReference>
<organism evidence="2 3">
    <name type="scientific">Portunus trituberculatus</name>
    <name type="common">Swimming crab</name>
    <name type="synonym">Neptunus trituberculatus</name>
    <dbReference type="NCBI Taxonomy" id="210409"/>
    <lineage>
        <taxon>Eukaryota</taxon>
        <taxon>Metazoa</taxon>
        <taxon>Ecdysozoa</taxon>
        <taxon>Arthropoda</taxon>
        <taxon>Crustacea</taxon>
        <taxon>Multicrustacea</taxon>
        <taxon>Malacostraca</taxon>
        <taxon>Eumalacostraca</taxon>
        <taxon>Eucarida</taxon>
        <taxon>Decapoda</taxon>
        <taxon>Pleocyemata</taxon>
        <taxon>Brachyura</taxon>
        <taxon>Eubrachyura</taxon>
        <taxon>Portunoidea</taxon>
        <taxon>Portunidae</taxon>
        <taxon>Portuninae</taxon>
        <taxon>Portunus</taxon>
    </lineage>
</organism>
<evidence type="ECO:0000313" key="3">
    <source>
        <dbReference type="Proteomes" id="UP000324222"/>
    </source>
</evidence>
<comment type="caution">
    <text evidence="2">The sequence shown here is derived from an EMBL/GenBank/DDBJ whole genome shotgun (WGS) entry which is preliminary data.</text>
</comment>
<evidence type="ECO:0000313" key="2">
    <source>
        <dbReference type="EMBL" id="MPC95544.1"/>
    </source>
</evidence>
<dbReference type="Proteomes" id="UP000324222">
    <property type="component" value="Unassembled WGS sequence"/>
</dbReference>
<sequence length="69" mass="7288">MGCQGSKGRVDAEANKYLLETVTGHTDSINCMVLSEDESVLVTGDDKEARLWDVEGGQGGPTEAMGSLK</sequence>
<dbReference type="AlphaFoldDB" id="A0A5B7JT95"/>
<dbReference type="EMBL" id="VSRR010102655">
    <property type="protein sequence ID" value="MPC95544.1"/>
    <property type="molecule type" value="Genomic_DNA"/>
</dbReference>
<reference evidence="2 3" key="1">
    <citation type="submission" date="2019-05" db="EMBL/GenBank/DDBJ databases">
        <title>Another draft genome of Portunus trituberculatus and its Hox gene families provides insights of decapod evolution.</title>
        <authorList>
            <person name="Jeong J.-H."/>
            <person name="Song I."/>
            <person name="Kim S."/>
            <person name="Choi T."/>
            <person name="Kim D."/>
            <person name="Ryu S."/>
            <person name="Kim W."/>
        </authorList>
    </citation>
    <scope>NUCLEOTIDE SEQUENCE [LARGE SCALE GENOMIC DNA]</scope>
    <source>
        <tissue evidence="2">Muscle</tissue>
    </source>
</reference>
<dbReference type="OrthoDB" id="674604at2759"/>
<dbReference type="InterPro" id="IPR036322">
    <property type="entry name" value="WD40_repeat_dom_sf"/>
</dbReference>
<proteinExistence type="predicted"/>